<dbReference type="AlphaFoldDB" id="A0AA45WT50"/>
<proteinExistence type="predicted"/>
<accession>A0AA45WT50</accession>
<name>A0AA45WT50_9CLOT</name>
<gene>
    <name evidence="1" type="ORF">SAMN06296020_101351</name>
</gene>
<comment type="caution">
    <text evidence="1">The sequence shown here is derived from an EMBL/GenBank/DDBJ whole genome shotgun (WGS) entry which is preliminary data.</text>
</comment>
<evidence type="ECO:0000313" key="2">
    <source>
        <dbReference type="Proteomes" id="UP001158066"/>
    </source>
</evidence>
<organism evidence="1 2">
    <name type="scientific">Anoxynatronum buryatiense</name>
    <dbReference type="NCBI Taxonomy" id="489973"/>
    <lineage>
        <taxon>Bacteria</taxon>
        <taxon>Bacillati</taxon>
        <taxon>Bacillota</taxon>
        <taxon>Clostridia</taxon>
        <taxon>Eubacteriales</taxon>
        <taxon>Clostridiaceae</taxon>
        <taxon>Anoxynatronum</taxon>
    </lineage>
</organism>
<evidence type="ECO:0000313" key="1">
    <source>
        <dbReference type="EMBL" id="SMP40244.1"/>
    </source>
</evidence>
<sequence length="105" mass="11653">MEDTSAIGRILFTVKRRNQINHQWKHEDQTSNQKQQAAPDHQAILGVNTGNEVKNAANNKQNPPDKLAASVQVHDTIPHVMINGKMSSKRLTVKAPALRKPSLSL</sequence>
<dbReference type="Proteomes" id="UP001158066">
    <property type="component" value="Unassembled WGS sequence"/>
</dbReference>
<reference evidence="1" key="1">
    <citation type="submission" date="2017-05" db="EMBL/GenBank/DDBJ databases">
        <authorList>
            <person name="Varghese N."/>
            <person name="Submissions S."/>
        </authorList>
    </citation>
    <scope>NUCLEOTIDE SEQUENCE</scope>
    <source>
        <strain evidence="1">Su22</strain>
    </source>
</reference>
<protein>
    <submittedName>
        <fullName evidence="1">Uncharacterized protein</fullName>
    </submittedName>
</protein>
<keyword evidence="2" id="KW-1185">Reference proteome</keyword>
<dbReference type="EMBL" id="FXUF01000001">
    <property type="protein sequence ID" value="SMP40244.1"/>
    <property type="molecule type" value="Genomic_DNA"/>
</dbReference>